<reference evidence="3" key="1">
    <citation type="submission" date="2025-08" db="UniProtKB">
        <authorList>
            <consortium name="RefSeq"/>
        </authorList>
    </citation>
    <scope>IDENTIFICATION</scope>
    <source>
        <tissue evidence="3">Kidney</tissue>
    </source>
</reference>
<dbReference type="RefSeq" id="XP_023382237.1">
    <property type="nucleotide sequence ID" value="XM_023526469.1"/>
</dbReference>
<proteinExistence type="predicted"/>
<evidence type="ECO:0000256" key="1">
    <source>
        <dbReference type="SAM" id="MobiDB-lite"/>
    </source>
</evidence>
<dbReference type="Proteomes" id="UP000515202">
    <property type="component" value="Unplaced"/>
</dbReference>
<dbReference type="AlphaFoldDB" id="A0A6P6C4I8"/>
<protein>
    <submittedName>
        <fullName evidence="3">Maestro heat-like repeat-containing protein family member 2A isoform X1</fullName>
    </submittedName>
</protein>
<accession>A0A6P6C4I8</accession>
<name>A0A6P6C4I8_PTEVA</name>
<evidence type="ECO:0000313" key="2">
    <source>
        <dbReference type="Proteomes" id="UP000515202"/>
    </source>
</evidence>
<sequence>MAEAAIDSNEDLSEETEDPEPLEPDDGGTFQQVTNLLNIMDSESAKTDTVGAGPDMRKTLASVIITEKATAKPCVVMNALIRCLQVPKVWSGAWGASISSEFPGDADAAGLENTLEELLGFRLSFSFRGWIA</sequence>
<feature type="compositionally biased region" description="Acidic residues" evidence="1">
    <location>
        <begin position="8"/>
        <end position="26"/>
    </location>
</feature>
<dbReference type="KEGG" id="pvp:111734278"/>
<keyword evidence="2" id="KW-1185">Reference proteome</keyword>
<dbReference type="OrthoDB" id="10545528at2759"/>
<dbReference type="GeneID" id="111734278"/>
<organism evidence="2 3">
    <name type="scientific">Pteropus vampyrus</name>
    <name type="common">Large flying fox</name>
    <dbReference type="NCBI Taxonomy" id="132908"/>
    <lineage>
        <taxon>Eukaryota</taxon>
        <taxon>Metazoa</taxon>
        <taxon>Chordata</taxon>
        <taxon>Craniata</taxon>
        <taxon>Vertebrata</taxon>
        <taxon>Euteleostomi</taxon>
        <taxon>Mammalia</taxon>
        <taxon>Eutheria</taxon>
        <taxon>Laurasiatheria</taxon>
        <taxon>Chiroptera</taxon>
        <taxon>Yinpterochiroptera</taxon>
        <taxon>Pteropodoidea</taxon>
        <taxon>Pteropodidae</taxon>
        <taxon>Pteropodinae</taxon>
        <taxon>Pteropus</taxon>
    </lineage>
</organism>
<gene>
    <name evidence="3" type="primary">LOC111734278</name>
</gene>
<evidence type="ECO:0000313" key="3">
    <source>
        <dbReference type="RefSeq" id="XP_023382237.1"/>
    </source>
</evidence>
<feature type="region of interest" description="Disordered" evidence="1">
    <location>
        <begin position="1"/>
        <end position="30"/>
    </location>
</feature>